<keyword evidence="2" id="KW-1185">Reference proteome</keyword>
<reference evidence="1 2" key="1">
    <citation type="submission" date="2023-10" db="EMBL/GenBank/DDBJ databases">
        <title>Rubellicoccus peritrichatus gen. nov., sp. nov., isolated from an algae of coral reef tank.</title>
        <authorList>
            <person name="Luo J."/>
        </authorList>
    </citation>
    <scope>NUCLEOTIDE SEQUENCE [LARGE SCALE GENOMIC DNA]</scope>
    <source>
        <strain evidence="1 2">CR14</strain>
    </source>
</reference>
<dbReference type="AlphaFoldDB" id="A0AAQ3LBA5"/>
<sequence length="97" mass="11488">MFKDGIFNNLDAMIAYFARGAKEQEYTGQLQRGLELCYEWEKLTEKEKIRESEIEEFLDKIYSENEPGSGWMELSFQFKIWARGKGFSAKDRTYPSH</sequence>
<dbReference type="RefSeq" id="WP_317833541.1">
    <property type="nucleotide sequence ID" value="NZ_CP136920.1"/>
</dbReference>
<dbReference type="KEGG" id="puo:RZN69_21155"/>
<gene>
    <name evidence="1" type="ORF">RZN69_21155</name>
</gene>
<dbReference type="EMBL" id="CP136920">
    <property type="protein sequence ID" value="WOO41137.1"/>
    <property type="molecule type" value="Genomic_DNA"/>
</dbReference>
<name>A0AAQ3LBA5_9BACT</name>
<proteinExistence type="predicted"/>
<protein>
    <submittedName>
        <fullName evidence="1">Uncharacterized protein</fullName>
    </submittedName>
</protein>
<evidence type="ECO:0000313" key="2">
    <source>
        <dbReference type="Proteomes" id="UP001304300"/>
    </source>
</evidence>
<accession>A0AAQ3LBA5</accession>
<dbReference type="Proteomes" id="UP001304300">
    <property type="component" value="Chromosome"/>
</dbReference>
<evidence type="ECO:0000313" key="1">
    <source>
        <dbReference type="EMBL" id="WOO41137.1"/>
    </source>
</evidence>
<organism evidence="1 2">
    <name type="scientific">Rubellicoccus peritrichatus</name>
    <dbReference type="NCBI Taxonomy" id="3080537"/>
    <lineage>
        <taxon>Bacteria</taxon>
        <taxon>Pseudomonadati</taxon>
        <taxon>Verrucomicrobiota</taxon>
        <taxon>Opitutia</taxon>
        <taxon>Puniceicoccales</taxon>
        <taxon>Cerasicoccaceae</taxon>
        <taxon>Rubellicoccus</taxon>
    </lineage>
</organism>